<accession>A0A412G4E6</accession>
<name>A0A412G4E6_9FIRM</name>
<comment type="caution">
    <text evidence="1">The sequence shown here is derived from an EMBL/GenBank/DDBJ whole genome shotgun (WGS) entry which is preliminary data.</text>
</comment>
<dbReference type="GeneID" id="83014693"/>
<dbReference type="AlphaFoldDB" id="A0A412G4E6"/>
<evidence type="ECO:0000313" key="1">
    <source>
        <dbReference type="EMBL" id="RGR75530.1"/>
    </source>
</evidence>
<reference evidence="1 2" key="1">
    <citation type="submission" date="2018-08" db="EMBL/GenBank/DDBJ databases">
        <title>A genome reference for cultivated species of the human gut microbiota.</title>
        <authorList>
            <person name="Zou Y."/>
            <person name="Xue W."/>
            <person name="Luo G."/>
        </authorList>
    </citation>
    <scope>NUCLEOTIDE SEQUENCE [LARGE SCALE GENOMIC DNA]</scope>
    <source>
        <strain evidence="1 2">AF24-29</strain>
    </source>
</reference>
<dbReference type="EMBL" id="QRUP01000004">
    <property type="protein sequence ID" value="RGR75530.1"/>
    <property type="molecule type" value="Genomic_DNA"/>
</dbReference>
<dbReference type="Proteomes" id="UP000284178">
    <property type="component" value="Unassembled WGS sequence"/>
</dbReference>
<dbReference type="RefSeq" id="WP_117894264.1">
    <property type="nucleotide sequence ID" value="NZ_CABJCV010000004.1"/>
</dbReference>
<organism evidence="1 2">
    <name type="scientific">Holdemania filiformis</name>
    <dbReference type="NCBI Taxonomy" id="61171"/>
    <lineage>
        <taxon>Bacteria</taxon>
        <taxon>Bacillati</taxon>
        <taxon>Bacillota</taxon>
        <taxon>Erysipelotrichia</taxon>
        <taxon>Erysipelotrichales</taxon>
        <taxon>Erysipelotrichaceae</taxon>
        <taxon>Holdemania</taxon>
    </lineage>
</organism>
<proteinExistence type="predicted"/>
<evidence type="ECO:0000313" key="2">
    <source>
        <dbReference type="Proteomes" id="UP000284178"/>
    </source>
</evidence>
<keyword evidence="2" id="KW-1185">Reference proteome</keyword>
<sequence length="157" mass="17759">MNFCRNLLPTGKNPLKIEEAACTVQNNRNSGVVVTFPKGYYQFKISYSYQQFDNSNEGIYYRDSTGKGHQIGAMYAGRYEQSPGYTVMNLILDISLFETPEALKNKTSFSLYFSPNSRDPHFNSFSAEGLRRVGGGVRNPLYLKAFLHLCALKRGGW</sequence>
<gene>
    <name evidence="1" type="ORF">DWY25_04650</name>
</gene>
<protein>
    <submittedName>
        <fullName evidence="1">Uncharacterized protein</fullName>
    </submittedName>
</protein>